<organism evidence="1 2">
    <name type="scientific">Bifidobacterium margollesii</name>
    <dbReference type="NCBI Taxonomy" id="2020964"/>
    <lineage>
        <taxon>Bacteria</taxon>
        <taxon>Bacillati</taxon>
        <taxon>Actinomycetota</taxon>
        <taxon>Actinomycetes</taxon>
        <taxon>Bifidobacteriales</taxon>
        <taxon>Bifidobacteriaceae</taxon>
        <taxon>Bifidobacterium</taxon>
    </lineage>
</organism>
<evidence type="ECO:0000313" key="2">
    <source>
        <dbReference type="Proteomes" id="UP000235050"/>
    </source>
</evidence>
<name>A0A2N5JA70_9BIFI</name>
<keyword evidence="2" id="KW-1185">Reference proteome</keyword>
<evidence type="ECO:0000313" key="1">
    <source>
        <dbReference type="EMBL" id="PLS31099.1"/>
    </source>
</evidence>
<dbReference type="Proteomes" id="UP000235050">
    <property type="component" value="Unassembled WGS sequence"/>
</dbReference>
<dbReference type="GO" id="GO:0008233">
    <property type="term" value="F:peptidase activity"/>
    <property type="evidence" value="ECO:0007669"/>
    <property type="project" value="UniProtKB-KW"/>
</dbReference>
<protein>
    <submittedName>
        <fullName evidence="1">Protease II-like protein</fullName>
    </submittedName>
</protein>
<dbReference type="EMBL" id="NMWU01000019">
    <property type="protein sequence ID" value="PLS31099.1"/>
    <property type="molecule type" value="Genomic_DNA"/>
</dbReference>
<keyword evidence="1" id="KW-0378">Hydrolase</keyword>
<accession>A0A2N5JA70</accession>
<sequence>MKCTTLNQPIKLYEEFSDKYRSKAQQLCEHLIEDTNNFHYSSNQSLELMQINNELVIHFKDDPSQYIHLCQKPIGRISGFYINSEKTIAALLTQMPKTDFYTISLYELKKQSANILLRCNNVVPQIRTTYHSIYWINKSKSNRPYKLMMANKCGIIEVYGTNSEYDILSFVCSNDAVIVIRMTHGGVVTFSWTSLSEWSFRTISHVFRRRARARCACP</sequence>
<comment type="caution">
    <text evidence="1">The sequence shown here is derived from an EMBL/GenBank/DDBJ whole genome shotgun (WGS) entry which is preliminary data.</text>
</comment>
<gene>
    <name evidence="1" type="ORF">Uis1B_1122</name>
</gene>
<reference evidence="1 2" key="1">
    <citation type="submission" date="2017-07" db="EMBL/GenBank/DDBJ databases">
        <title>Bifidobacterium novel species.</title>
        <authorList>
            <person name="Lugli G.A."/>
            <person name="Milani C."/>
            <person name="Duranti S."/>
            <person name="Mangifesta M."/>
        </authorList>
    </citation>
    <scope>NUCLEOTIDE SEQUENCE [LARGE SCALE GENOMIC DNA]</scope>
    <source>
        <strain evidence="2">Uis1B</strain>
    </source>
</reference>
<dbReference type="AlphaFoldDB" id="A0A2N5JA70"/>
<dbReference type="GO" id="GO:0006508">
    <property type="term" value="P:proteolysis"/>
    <property type="evidence" value="ECO:0007669"/>
    <property type="project" value="UniProtKB-KW"/>
</dbReference>
<keyword evidence="1" id="KW-0645">Protease</keyword>
<proteinExistence type="predicted"/>